<dbReference type="SMART" id="SM00460">
    <property type="entry name" value="TGc"/>
    <property type="match status" value="1"/>
</dbReference>
<dbReference type="Proteomes" id="UP000325292">
    <property type="component" value="Chromosome"/>
</dbReference>
<feature type="transmembrane region" description="Helical" evidence="1">
    <location>
        <begin position="151"/>
        <end position="172"/>
    </location>
</feature>
<organism evidence="3 4">
    <name type="scientific">Sulfobacillus thermotolerans</name>
    <dbReference type="NCBI Taxonomy" id="338644"/>
    <lineage>
        <taxon>Bacteria</taxon>
        <taxon>Bacillati</taxon>
        <taxon>Bacillota</taxon>
        <taxon>Clostridia</taxon>
        <taxon>Eubacteriales</taxon>
        <taxon>Clostridiales Family XVII. Incertae Sedis</taxon>
        <taxon>Sulfobacillus</taxon>
    </lineage>
</organism>
<feature type="transmembrane region" description="Helical" evidence="1">
    <location>
        <begin position="98"/>
        <end position="118"/>
    </location>
</feature>
<protein>
    <recommendedName>
        <fullName evidence="2">Transglutaminase-like domain-containing protein</fullName>
    </recommendedName>
</protein>
<dbReference type="EMBL" id="CP019454">
    <property type="protein sequence ID" value="AUW92907.1"/>
    <property type="molecule type" value="Genomic_DNA"/>
</dbReference>
<dbReference type="Pfam" id="PF01841">
    <property type="entry name" value="Transglut_core"/>
    <property type="match status" value="1"/>
</dbReference>
<evidence type="ECO:0000313" key="4">
    <source>
        <dbReference type="Proteomes" id="UP000325292"/>
    </source>
</evidence>
<dbReference type="InterPro" id="IPR002931">
    <property type="entry name" value="Transglutaminase-like"/>
</dbReference>
<evidence type="ECO:0000313" key="3">
    <source>
        <dbReference type="EMBL" id="AUW92907.1"/>
    </source>
</evidence>
<proteinExistence type="predicted"/>
<keyword evidence="4" id="KW-1185">Reference proteome</keyword>
<dbReference type="Gene3D" id="3.10.620.30">
    <property type="match status" value="1"/>
</dbReference>
<dbReference type="PANTHER" id="PTHR42736">
    <property type="entry name" value="PROTEIN-GLUTAMINE GAMMA-GLUTAMYLTRANSFERASE"/>
    <property type="match status" value="1"/>
</dbReference>
<dbReference type="PANTHER" id="PTHR42736:SF1">
    <property type="entry name" value="PROTEIN-GLUTAMINE GAMMA-GLUTAMYLTRANSFERASE"/>
    <property type="match status" value="1"/>
</dbReference>
<feature type="transmembrane region" description="Helical" evidence="1">
    <location>
        <begin position="179"/>
        <end position="199"/>
    </location>
</feature>
<dbReference type="SUPFAM" id="SSF54001">
    <property type="entry name" value="Cysteine proteinases"/>
    <property type="match status" value="1"/>
</dbReference>
<gene>
    <name evidence="3" type="ORF">BXT84_02215</name>
</gene>
<accession>A0ABN5GWQ0</accession>
<keyword evidence="1" id="KW-0472">Membrane</keyword>
<dbReference type="InterPro" id="IPR038765">
    <property type="entry name" value="Papain-like_cys_pep_sf"/>
</dbReference>
<feature type="domain" description="Transglutaminase-like" evidence="2">
    <location>
        <begin position="441"/>
        <end position="512"/>
    </location>
</feature>
<keyword evidence="1" id="KW-0812">Transmembrane</keyword>
<evidence type="ECO:0000256" key="1">
    <source>
        <dbReference type="SAM" id="Phobius"/>
    </source>
</evidence>
<evidence type="ECO:0000259" key="2">
    <source>
        <dbReference type="SMART" id="SM00460"/>
    </source>
</evidence>
<name>A0ABN5GWQ0_9FIRM</name>
<reference evidence="3 4" key="1">
    <citation type="journal article" date="2019" name="Sci. Rep.">
        <title>Sulfobacillus thermotolerans: new insights into resistance and metabolic capacities of acidophilic chemolithotrophs.</title>
        <authorList>
            <person name="Panyushkina A.E."/>
            <person name="Babenko V.V."/>
            <person name="Nikitina A.S."/>
            <person name="Selezneva O.V."/>
            <person name="Tsaplina I.A."/>
            <person name="Letarova M.A."/>
            <person name="Kostryukova E.S."/>
            <person name="Letarov A.V."/>
        </authorList>
    </citation>
    <scope>NUCLEOTIDE SEQUENCE [LARGE SCALE GENOMIC DNA]</scope>
    <source>
        <strain evidence="3 4">Kr1</strain>
    </source>
</reference>
<sequence length="565" mass="62864">MNTRQLLWRGLWMSALFWPYTHSGGFHDAAVLALTPFWLALGDLWSRWLLKSLTWAIALTAELVLEWSSWPGFRHIIGTFTRSVRVLHALSFAHWDQISAHIATPLLLLGALLGWFVYRQTRTPARIGILFMLGIIAMVVNHVFWRLPASFPLFIYAAVGLMLLSSGTLQALRPVRTSYAGRAIAIIAIIFSLGLGWSLPPRPGHPTSSWLGANFHYLRLLSATGATTGFSSGINHIGHSVIPDYQPVMLVHSPYPYYWQAEIYNTFTGKEWTDASQNAIEITPEDSGIPLFNLPFTNSLVHTTTTNVTFQGLNGYKFHTLFYPGVPLTFQSPASLLLYPGKEQFTASNIATYHVTSVIPQFTTQELGSVFFGEYSQAALKEDLQVPRNLSPNVAKLAHQVTRDALGPWQAVSELKAYLDSHYRYSFVVTPSRTNVVNHFLFHDKEGYCDQFSSAFIMMARTLGIPARWVVGYAPGTYSAKKHGYVVRAIDAHSWAQVYIAPYGWVAIDPTPGFYMPGIVKSPPTTPQAQPTAQNPVVSLPKVHYTQIPAASSHHLTNAGQTSSR</sequence>
<feature type="transmembrane region" description="Helical" evidence="1">
    <location>
        <begin position="20"/>
        <end position="41"/>
    </location>
</feature>
<keyword evidence="1" id="KW-1133">Transmembrane helix</keyword>
<feature type="transmembrane region" description="Helical" evidence="1">
    <location>
        <begin position="125"/>
        <end position="145"/>
    </location>
</feature>
<dbReference type="InterPro" id="IPR052901">
    <property type="entry name" value="Bact_TGase-like"/>
</dbReference>